<evidence type="ECO:0000313" key="2">
    <source>
        <dbReference type="Proteomes" id="UP001524569"/>
    </source>
</evidence>
<sequence>MKKLVSIRALTARINRKLAKESKKLLKYQPRLKSDNPLVEYAVVDLKTNAILNFHMAGEIQEFARELGCLSFLEEVSLEADSLAT</sequence>
<reference evidence="1 2" key="1">
    <citation type="submission" date="2022-07" db="EMBL/GenBank/DDBJ databases">
        <title>Methylomonas rivi sp. nov., Methylomonas rosea sp. nov., Methylomonas aureus sp. nov. and Methylomonas subterranea sp. nov., four novel methanotrophs isolated from a freshwater creek and the deep terrestrial subsurface.</title>
        <authorList>
            <person name="Abin C."/>
            <person name="Sankaranarayanan K."/>
            <person name="Garner C."/>
            <person name="Sindelar R."/>
            <person name="Kotary K."/>
            <person name="Garner R."/>
            <person name="Barclay S."/>
            <person name="Lawson P."/>
            <person name="Krumholz L."/>
        </authorList>
    </citation>
    <scope>NUCLEOTIDE SEQUENCE [LARGE SCALE GENOMIC DNA]</scope>
    <source>
        <strain evidence="1 2">SURF-1</strain>
    </source>
</reference>
<organism evidence="1 2">
    <name type="scientific">Methylomonas aurea</name>
    <dbReference type="NCBI Taxonomy" id="2952224"/>
    <lineage>
        <taxon>Bacteria</taxon>
        <taxon>Pseudomonadati</taxon>
        <taxon>Pseudomonadota</taxon>
        <taxon>Gammaproteobacteria</taxon>
        <taxon>Methylococcales</taxon>
        <taxon>Methylococcaceae</taxon>
        <taxon>Methylomonas</taxon>
    </lineage>
</organism>
<proteinExistence type="predicted"/>
<evidence type="ECO:0000313" key="1">
    <source>
        <dbReference type="EMBL" id="MCQ8183147.1"/>
    </source>
</evidence>
<protein>
    <submittedName>
        <fullName evidence="1">Uncharacterized protein</fullName>
    </submittedName>
</protein>
<accession>A0ABT1UM10</accession>
<name>A0ABT1UM10_9GAMM</name>
<dbReference type="EMBL" id="JANIBM010000037">
    <property type="protein sequence ID" value="MCQ8183147.1"/>
    <property type="molecule type" value="Genomic_DNA"/>
</dbReference>
<comment type="caution">
    <text evidence="1">The sequence shown here is derived from an EMBL/GenBank/DDBJ whole genome shotgun (WGS) entry which is preliminary data.</text>
</comment>
<gene>
    <name evidence="1" type="ORF">NP603_18680</name>
</gene>
<keyword evidence="2" id="KW-1185">Reference proteome</keyword>
<dbReference type="RefSeq" id="WP_256612370.1">
    <property type="nucleotide sequence ID" value="NZ_JANIBM010000037.1"/>
</dbReference>
<dbReference type="Proteomes" id="UP001524569">
    <property type="component" value="Unassembled WGS sequence"/>
</dbReference>